<proteinExistence type="predicted"/>
<protein>
    <submittedName>
        <fullName evidence="1">Uncharacterized protein</fullName>
    </submittedName>
</protein>
<dbReference type="EMBL" id="BARV01032374">
    <property type="protein sequence ID" value="GAI33696.1"/>
    <property type="molecule type" value="Genomic_DNA"/>
</dbReference>
<name>X1NTZ3_9ZZZZ</name>
<gene>
    <name evidence="1" type="ORF">S06H3_51056</name>
</gene>
<dbReference type="AlphaFoldDB" id="X1NTZ3"/>
<reference evidence="1" key="1">
    <citation type="journal article" date="2014" name="Front. Microbiol.">
        <title>High frequency of phylogenetically diverse reductive dehalogenase-homologous genes in deep subseafloor sedimentary metagenomes.</title>
        <authorList>
            <person name="Kawai M."/>
            <person name="Futagami T."/>
            <person name="Toyoda A."/>
            <person name="Takaki Y."/>
            <person name="Nishi S."/>
            <person name="Hori S."/>
            <person name="Arai W."/>
            <person name="Tsubouchi T."/>
            <person name="Morono Y."/>
            <person name="Uchiyama I."/>
            <person name="Ito T."/>
            <person name="Fujiyama A."/>
            <person name="Inagaki F."/>
            <person name="Takami H."/>
        </authorList>
    </citation>
    <scope>NUCLEOTIDE SEQUENCE</scope>
    <source>
        <strain evidence="1">Expedition CK06-06</strain>
    </source>
</reference>
<sequence length="97" mass="11127">MGTPVPHPFSDLEDDKWYCLSVDFFQLTDPDQGCSGPYQDSHDCCQIGWVIKKWFEDDRLCKQGPGICYVVIAEPQRVTCAMGGYDTEEECLLHCEW</sequence>
<comment type="caution">
    <text evidence="1">The sequence shown here is derived from an EMBL/GenBank/DDBJ whole genome shotgun (WGS) entry which is preliminary data.</text>
</comment>
<evidence type="ECO:0000313" key="1">
    <source>
        <dbReference type="EMBL" id="GAI33696.1"/>
    </source>
</evidence>
<accession>X1NTZ3</accession>
<organism evidence="1">
    <name type="scientific">marine sediment metagenome</name>
    <dbReference type="NCBI Taxonomy" id="412755"/>
    <lineage>
        <taxon>unclassified sequences</taxon>
        <taxon>metagenomes</taxon>
        <taxon>ecological metagenomes</taxon>
    </lineage>
</organism>